<dbReference type="OrthoDB" id="1434831at2"/>
<keyword evidence="2" id="KW-1185">Reference proteome</keyword>
<evidence type="ECO:0000313" key="1">
    <source>
        <dbReference type="EMBL" id="RED44151.1"/>
    </source>
</evidence>
<dbReference type="Proteomes" id="UP000256629">
    <property type="component" value="Unassembled WGS sequence"/>
</dbReference>
<gene>
    <name evidence="1" type="ORF">DFQ02_1221</name>
</gene>
<protein>
    <submittedName>
        <fullName evidence="1">Uncharacterized protein</fullName>
    </submittedName>
</protein>
<name>A0A3D9H4Q2_9FLAO</name>
<evidence type="ECO:0000313" key="2">
    <source>
        <dbReference type="Proteomes" id="UP000256629"/>
    </source>
</evidence>
<comment type="caution">
    <text evidence="1">The sequence shown here is derived from an EMBL/GenBank/DDBJ whole genome shotgun (WGS) entry which is preliminary data.</text>
</comment>
<dbReference type="AlphaFoldDB" id="A0A3D9H4Q2"/>
<sequence length="137" mass="15674">MEALLESKYDYEMNKCVLVQGDIHSVWAYVIDITDNRDEIEFNGFICSRGTLINDSNEIEAYINHDQGYAPPLLSEYKNEHSIINDLVESDIKIDWKSNIVRILIRGTEYLKMDLETKMSYSKGISKSGAYGIPLKG</sequence>
<dbReference type="EMBL" id="QRDX01000022">
    <property type="protein sequence ID" value="RED44151.1"/>
    <property type="molecule type" value="Genomic_DNA"/>
</dbReference>
<proteinExistence type="predicted"/>
<organism evidence="1 2">
    <name type="scientific">Seonamhaeicola aphaedonensis</name>
    <dbReference type="NCBI Taxonomy" id="1461338"/>
    <lineage>
        <taxon>Bacteria</taxon>
        <taxon>Pseudomonadati</taxon>
        <taxon>Bacteroidota</taxon>
        <taxon>Flavobacteriia</taxon>
        <taxon>Flavobacteriales</taxon>
        <taxon>Flavobacteriaceae</taxon>
    </lineage>
</organism>
<reference evidence="1 2" key="1">
    <citation type="submission" date="2018-07" db="EMBL/GenBank/DDBJ databases">
        <title>Genomic Encyclopedia of Type Strains, Phase III (KMG-III): the genomes of soil and plant-associated and newly described type strains.</title>
        <authorList>
            <person name="Whitman W."/>
        </authorList>
    </citation>
    <scope>NUCLEOTIDE SEQUENCE [LARGE SCALE GENOMIC DNA]</scope>
    <source>
        <strain evidence="1 2">CECT 8487</strain>
    </source>
</reference>
<accession>A0A3D9H4Q2</accession>